<dbReference type="RefSeq" id="WP_015860819.1">
    <property type="nucleotide sequence ID" value="NC_012796.1"/>
</dbReference>
<dbReference type="OrthoDB" id="9779622at2"/>
<dbReference type="PRINTS" id="PR00625">
    <property type="entry name" value="JDOMAIN"/>
</dbReference>
<evidence type="ECO:0000256" key="1">
    <source>
        <dbReference type="SAM" id="MobiDB-lite"/>
    </source>
</evidence>
<keyword evidence="4" id="KW-1185">Reference proteome</keyword>
<evidence type="ECO:0000313" key="3">
    <source>
        <dbReference type="EMBL" id="BAH75634.1"/>
    </source>
</evidence>
<dbReference type="eggNOG" id="COG0484">
    <property type="taxonomic scope" value="Bacteria"/>
</dbReference>
<accession>C4XSB2</accession>
<dbReference type="SUPFAM" id="SSF46565">
    <property type="entry name" value="Chaperone J-domain"/>
    <property type="match status" value="1"/>
</dbReference>
<feature type="domain" description="J" evidence="2">
    <location>
        <begin position="11"/>
        <end position="80"/>
    </location>
</feature>
<sequence>MGGQDSMRLDQARALLGVSARDDIEAVKSAYRKLAFKLHPDLHPDDPAAKRKFQRLNEAYLLLRHFLADRDDTAGYRQPGEEAKSAGPKASPGPGASARTSRPGGPPPPPPPPPPGAEAGARQQQRKAKQAYTKASKDNADAGFYFRREEVLQDLLKDPFARQVFEDIYRQVKSGPQRTARKVAAKGAREMSFSWGDKAVSFDMSKGFLENLKGYFRKQLDDEQTVHLPSASLLPGTRIRVGIRHGLGNTKPTMVEVTLPPDFVVGRPIRLKGMGRRIGPMRGDLYLRLLAK</sequence>
<dbReference type="InterPro" id="IPR050817">
    <property type="entry name" value="DjlA_DnaK_co-chaperone"/>
</dbReference>
<organism evidence="3 4">
    <name type="scientific">Solidesulfovibrio magneticus (strain ATCC 700980 / DSM 13731 / RS-1)</name>
    <name type="common">Desulfovibrio magneticus</name>
    <dbReference type="NCBI Taxonomy" id="573370"/>
    <lineage>
        <taxon>Bacteria</taxon>
        <taxon>Pseudomonadati</taxon>
        <taxon>Thermodesulfobacteriota</taxon>
        <taxon>Desulfovibrionia</taxon>
        <taxon>Desulfovibrionales</taxon>
        <taxon>Desulfovibrionaceae</taxon>
        <taxon>Solidesulfovibrio</taxon>
    </lineage>
</organism>
<evidence type="ECO:0000259" key="2">
    <source>
        <dbReference type="PROSITE" id="PS50076"/>
    </source>
</evidence>
<dbReference type="PROSITE" id="PS50076">
    <property type="entry name" value="DNAJ_2"/>
    <property type="match status" value="1"/>
</dbReference>
<gene>
    <name evidence="3" type="ordered locus">DMR_21430</name>
</gene>
<proteinExistence type="predicted"/>
<feature type="compositionally biased region" description="Basic and acidic residues" evidence="1">
    <location>
        <begin position="73"/>
        <end position="84"/>
    </location>
</feature>
<dbReference type="AlphaFoldDB" id="C4XSB2"/>
<dbReference type="KEGG" id="dma:DMR_21430"/>
<dbReference type="STRING" id="573370.DMR_21430"/>
<dbReference type="Pfam" id="PF00226">
    <property type="entry name" value="DnaJ"/>
    <property type="match status" value="1"/>
</dbReference>
<feature type="region of interest" description="Disordered" evidence="1">
    <location>
        <begin position="73"/>
        <end position="136"/>
    </location>
</feature>
<dbReference type="HOGENOM" id="CLU_1018345_0_0_7"/>
<evidence type="ECO:0000313" key="4">
    <source>
        <dbReference type="Proteomes" id="UP000009071"/>
    </source>
</evidence>
<dbReference type="CDD" id="cd06257">
    <property type="entry name" value="DnaJ"/>
    <property type="match status" value="1"/>
</dbReference>
<feature type="compositionally biased region" description="Pro residues" evidence="1">
    <location>
        <begin position="104"/>
        <end position="116"/>
    </location>
</feature>
<name>C4XSB2_SOLM1</name>
<dbReference type="InterPro" id="IPR001623">
    <property type="entry name" value="DnaJ_domain"/>
</dbReference>
<dbReference type="SMART" id="SM00271">
    <property type="entry name" value="DnaJ"/>
    <property type="match status" value="1"/>
</dbReference>
<dbReference type="InterPro" id="IPR036869">
    <property type="entry name" value="J_dom_sf"/>
</dbReference>
<reference evidence="3 4" key="1">
    <citation type="journal article" date="2009" name="Genome Res.">
        <title>Whole genome sequence of Desulfovibrio magneticus strain RS-1 revealed common gene clusters in magnetotactic bacteria.</title>
        <authorList>
            <person name="Nakazawa H."/>
            <person name="Arakaki A."/>
            <person name="Narita-Yamada S."/>
            <person name="Yashiro I."/>
            <person name="Jinno K."/>
            <person name="Aoki N."/>
            <person name="Tsuruyama A."/>
            <person name="Okamura Y."/>
            <person name="Tanikawa S."/>
            <person name="Fujita N."/>
            <person name="Takeyama H."/>
            <person name="Matsunaga T."/>
        </authorList>
    </citation>
    <scope>NUCLEOTIDE SEQUENCE [LARGE SCALE GENOMIC DNA]</scope>
    <source>
        <strain evidence="4">ATCC 700980 / DSM 13731 / RS-1</strain>
    </source>
</reference>
<dbReference type="PANTHER" id="PTHR24074">
    <property type="entry name" value="CO-CHAPERONE PROTEIN DJLA"/>
    <property type="match status" value="1"/>
</dbReference>
<dbReference type="EMBL" id="AP010904">
    <property type="protein sequence ID" value="BAH75634.1"/>
    <property type="molecule type" value="Genomic_DNA"/>
</dbReference>
<dbReference type="Proteomes" id="UP000009071">
    <property type="component" value="Chromosome"/>
</dbReference>
<protein>
    <recommendedName>
        <fullName evidence="2">J domain-containing protein</fullName>
    </recommendedName>
</protein>
<dbReference type="Gene3D" id="1.10.287.110">
    <property type="entry name" value="DnaJ domain"/>
    <property type="match status" value="1"/>
</dbReference>